<dbReference type="GO" id="GO:0051286">
    <property type="term" value="C:cell tip"/>
    <property type="evidence" value="ECO:0007669"/>
    <property type="project" value="TreeGrafter"/>
</dbReference>
<dbReference type="Gene3D" id="3.10.20.90">
    <property type="entry name" value="Phosphatidylinositol 3-kinase Catalytic Subunit, Chain A, domain 1"/>
    <property type="match status" value="1"/>
</dbReference>
<feature type="region of interest" description="Disordered" evidence="3">
    <location>
        <begin position="1413"/>
        <end position="1654"/>
    </location>
</feature>
<feature type="non-terminal residue" evidence="5">
    <location>
        <position position="1654"/>
    </location>
</feature>
<dbReference type="Proteomes" id="UP001153365">
    <property type="component" value="Unassembled WGS sequence"/>
</dbReference>
<feature type="compositionally biased region" description="Low complexity" evidence="3">
    <location>
        <begin position="1562"/>
        <end position="1571"/>
    </location>
</feature>
<evidence type="ECO:0000256" key="3">
    <source>
        <dbReference type="SAM" id="MobiDB-lite"/>
    </source>
</evidence>
<dbReference type="InterPro" id="IPR029071">
    <property type="entry name" value="Ubiquitin-like_domsf"/>
</dbReference>
<dbReference type="InterPro" id="IPR000159">
    <property type="entry name" value="RA_dom"/>
</dbReference>
<sequence length="1654" mass="180558">MASTSLASTQSQQQAKQQQQKQQQKQQDQYYYSDNQRYTSVGAQLLSRASSNNQDEPDIDADGDGEDDEDDDEDDDEEEEDEDEGDDLYNDDLQRLRQREQQQNQGGEMMEMDDDLDRNSDSSFSDSVSMSSSPSIPSSDDIDFNLVYALHTFLATVEGQASVVKGDQLTLLDDSNSYWWLIRVLKTQVVGYIPAENIETPYERLARLNKHRNVDLSSATPSDHITGPASSLAQTRFAQRIPSAGDPVRSRSPQDRRKGPAPPPMPGPGTFSPPPVAPAPGTGKGKTVAFSAPTYFENSGNEWSDEDDDDDDESGDWDGEGEFKEGEEGFEDEEEEEEEEEDEDDEEDEYGSQDGDLHHNDSQNQDQAHPSNELSKSEQNSSSNQSNPDQSLDPQRQLQDQLAQEQKQQQQRQQQVQQQQQQQQVSNSNKTSTETEEAPKSAGGWAKLRLAAKASADSLLSGVSGSSGSKDDSRSQLGKGLSPLQRAQQINDQSSTARDFTQQQQLSQQSSTSALSISSPIFNQSQSNRKVNGSTEKLNAEETKAKSALKVHTADGSETKKLTLTPDIARDTSESDIQNNSSRPLNSPSNFVSSTSSQTSSLRRNETQGGPDDEPLNSNDGHSQSILSNDSSHGQDESKGGNGKRGVGSKKDKKDEEPELKKKKSGGLLSGFFGRRKDKKASSTGGKETSEDGRSSLEGDRNPPSPSSPSDFSHSSSVQSPLIPNESSQPQQPAKKVITSSGTVTNGGSGSGSDDMFSTDATLRKQQTEAQEMMYRQFGITRKPEDTTNTTVFSQRLHNPQQRQSSLEIEGGGVSLAPGQSPLSPTGSVSLNGFVQSPINSTAGVASRIRPGSLIGSPGIHGMEVPMLNVLRIFAGRNVECEATFRTVLLSQQTTTTELLLQSIQRFHLPSEVSEKGMYYLTIKDVVSGDENRMGDDQRPLKVFEEMNEALGMNGLMLPSVKRSSIGSISSISSNLSQNPAISRLGMNDFSDDSAVKFYINRFDHTELGNGQISDSLSTQKLEGGGDSLMVEDNFRENGLSASQNSIIDLKANSSNKFNKDQPTSGIINPTQSDLRKHQIQQAENELKSPSSNSSSAKFSVRIRIYPNDLPDGLIFDPQSQAIIPKSALQDRPNRNSFTNSSSNSNFREKVMMFSKNVNVLEVIEYGLEAFGIDEGVVDGGDDVEEKVSRRRSNSKIRYGLSMKTNSNQNETPVNLTSKVLDSYSVLPIFKAVDRLSKDMRRISMEASIIIGNVQDVQSTDPIFILRKANSSNRRDSNRNSGGGIAGAIADELALMNHHKKNNKSNHIQHPPRSSSIIGAPHKQLQQVSHAAEFSNPARKNGKLDSSVGSTYKELRRSSFLSATRNSEKGVDINLRDRATIRSRKNQADESFRYSYIDPEGAELDISELMESEWSPKNVSSSGRKSTEYGRRSHKKGAMGSSQNSISSLTEEGYASALESPPRRAMRDDDDDEAIEALKTAPLMIDGNEGPSENQEKRNQQVDNLKKVLKPRDLLIGALDKQHRGNQPGENGNGLNDGSSISPQEALERRIERVLAKVKKGSSPVPASSSRSTEESIKTSNSSNSKRNGNGSNSTKALNSQPEGMESKNSSRSNSTSGSNSPTTPITATSPSSYTPISSATRGIGIESRQSTQR</sequence>
<dbReference type="InterPro" id="IPR036028">
    <property type="entry name" value="SH3-like_dom_sf"/>
</dbReference>
<feature type="compositionally biased region" description="Polar residues" evidence="3">
    <location>
        <begin position="1054"/>
        <end position="1073"/>
    </location>
</feature>
<feature type="domain" description="SH3" evidence="4">
    <location>
        <begin position="142"/>
        <end position="203"/>
    </location>
</feature>
<dbReference type="InterPro" id="IPR053039">
    <property type="entry name" value="Polarity_Bud-Selection_Reg"/>
</dbReference>
<feature type="region of interest" description="Disordered" evidence="3">
    <location>
        <begin position="1"/>
        <end position="137"/>
    </location>
</feature>
<feature type="compositionally biased region" description="Basic and acidic residues" evidence="3">
    <location>
        <begin position="552"/>
        <end position="561"/>
    </location>
</feature>
<feature type="compositionally biased region" description="Low complexity" evidence="3">
    <location>
        <begin position="371"/>
        <end position="424"/>
    </location>
</feature>
<feature type="compositionally biased region" description="Polar residues" evidence="3">
    <location>
        <begin position="1440"/>
        <end position="1450"/>
    </location>
</feature>
<dbReference type="EMBL" id="CALTRL010006295">
    <property type="protein sequence ID" value="CAH7690421.1"/>
    <property type="molecule type" value="Genomic_DNA"/>
</dbReference>
<dbReference type="SUPFAM" id="SSF50044">
    <property type="entry name" value="SH3-domain"/>
    <property type="match status" value="1"/>
</dbReference>
<keyword evidence="6" id="KW-1185">Reference proteome</keyword>
<comment type="caution">
    <text evidence="5">The sequence shown here is derived from an EMBL/GenBank/DDBJ whole genome shotgun (WGS) entry which is preliminary data.</text>
</comment>
<dbReference type="PROSITE" id="PS50002">
    <property type="entry name" value="SH3"/>
    <property type="match status" value="1"/>
</dbReference>
<evidence type="ECO:0000256" key="2">
    <source>
        <dbReference type="PROSITE-ProRule" id="PRU00192"/>
    </source>
</evidence>
<feature type="compositionally biased region" description="Basic and acidic residues" evidence="3">
    <location>
        <begin position="1546"/>
        <end position="1555"/>
    </location>
</feature>
<dbReference type="Pfam" id="PF00018">
    <property type="entry name" value="SH3_1"/>
    <property type="match status" value="1"/>
</dbReference>
<feature type="compositionally biased region" description="Basic and acidic residues" evidence="3">
    <location>
        <begin position="688"/>
        <end position="701"/>
    </location>
</feature>
<gene>
    <name evidence="5" type="ORF">PPACK8108_LOCUS25769</name>
</gene>
<feature type="compositionally biased region" description="Low complexity" evidence="3">
    <location>
        <begin position="1578"/>
        <end position="1594"/>
    </location>
</feature>
<feature type="compositionally biased region" description="Polar residues" evidence="3">
    <location>
        <begin position="520"/>
        <end position="537"/>
    </location>
</feature>
<name>A0AAV0BVY7_PHAPC</name>
<feature type="region of interest" description="Disordered" evidence="3">
    <location>
        <begin position="1054"/>
        <end position="1095"/>
    </location>
</feature>
<feature type="region of interest" description="Disordered" evidence="3">
    <location>
        <begin position="1330"/>
        <end position="1349"/>
    </location>
</feature>
<feature type="compositionally biased region" description="Low complexity" evidence="3">
    <location>
        <begin position="708"/>
        <end position="721"/>
    </location>
</feature>
<proteinExistence type="predicted"/>
<dbReference type="Pfam" id="PF00788">
    <property type="entry name" value="RA"/>
    <property type="match status" value="1"/>
</dbReference>
<feature type="compositionally biased region" description="Pro residues" evidence="3">
    <location>
        <begin position="260"/>
        <end position="278"/>
    </location>
</feature>
<evidence type="ECO:0000256" key="1">
    <source>
        <dbReference type="ARBA" id="ARBA00022443"/>
    </source>
</evidence>
<protein>
    <recommendedName>
        <fullName evidence="4">SH3 domain-containing protein</fullName>
    </recommendedName>
</protein>
<dbReference type="Gene3D" id="2.30.30.40">
    <property type="entry name" value="SH3 Domains"/>
    <property type="match status" value="1"/>
</dbReference>
<feature type="compositionally biased region" description="Low complexity" evidence="3">
    <location>
        <begin position="579"/>
        <end position="601"/>
    </location>
</feature>
<feature type="compositionally biased region" description="Acidic residues" evidence="3">
    <location>
        <begin position="303"/>
        <end position="320"/>
    </location>
</feature>
<feature type="compositionally biased region" description="Basic and acidic residues" evidence="3">
    <location>
        <begin position="649"/>
        <end position="660"/>
    </location>
</feature>
<feature type="compositionally biased region" description="Polar residues" evidence="3">
    <location>
        <begin position="1528"/>
        <end position="1543"/>
    </location>
</feature>
<accession>A0AAV0BVY7</accession>
<feature type="compositionally biased region" description="Low complexity" evidence="3">
    <location>
        <begin position="1607"/>
        <end position="1641"/>
    </location>
</feature>
<feature type="compositionally biased region" description="Polar residues" evidence="3">
    <location>
        <begin position="616"/>
        <end position="632"/>
    </location>
</feature>
<feature type="compositionally biased region" description="Polar residues" evidence="3">
    <location>
        <begin position="485"/>
        <end position="500"/>
    </location>
</feature>
<feature type="compositionally biased region" description="Low complexity" evidence="3">
    <location>
        <begin position="10"/>
        <end position="29"/>
    </location>
</feature>
<feature type="compositionally biased region" description="Acidic residues" evidence="3">
    <location>
        <begin position="55"/>
        <end position="90"/>
    </location>
</feature>
<feature type="compositionally biased region" description="Basic and acidic residues" evidence="3">
    <location>
        <begin position="248"/>
        <end position="258"/>
    </location>
</feature>
<dbReference type="GO" id="GO:0015630">
    <property type="term" value="C:microtubule cytoskeleton"/>
    <property type="evidence" value="ECO:0007669"/>
    <property type="project" value="TreeGrafter"/>
</dbReference>
<dbReference type="PANTHER" id="PTHR47775:SF1">
    <property type="entry name" value="BUD SITE SELECTION PROTEIN 14"/>
    <property type="match status" value="1"/>
</dbReference>
<dbReference type="SMART" id="SM00326">
    <property type="entry name" value="SH3"/>
    <property type="match status" value="1"/>
</dbReference>
<feature type="compositionally biased region" description="Polar residues" evidence="3">
    <location>
        <begin position="1415"/>
        <end position="1424"/>
    </location>
</feature>
<dbReference type="GO" id="GO:0007165">
    <property type="term" value="P:signal transduction"/>
    <property type="evidence" value="ECO:0007669"/>
    <property type="project" value="InterPro"/>
</dbReference>
<dbReference type="InterPro" id="IPR001452">
    <property type="entry name" value="SH3_domain"/>
</dbReference>
<evidence type="ECO:0000313" key="6">
    <source>
        <dbReference type="Proteomes" id="UP001153365"/>
    </source>
</evidence>
<keyword evidence="1 2" id="KW-0728">SH3 domain</keyword>
<dbReference type="SUPFAM" id="SSF54236">
    <property type="entry name" value="Ubiquitin-like"/>
    <property type="match status" value="1"/>
</dbReference>
<dbReference type="FunFam" id="2.30.30.40:FF:000035">
    <property type="entry name" value="SH3 domain containing protein"/>
    <property type="match status" value="1"/>
</dbReference>
<feature type="compositionally biased region" description="Polar residues" evidence="3">
    <location>
        <begin position="30"/>
        <end position="54"/>
    </location>
</feature>
<reference evidence="5" key="1">
    <citation type="submission" date="2022-06" db="EMBL/GenBank/DDBJ databases">
        <authorList>
            <consortium name="SYNGENTA / RWTH Aachen University"/>
        </authorList>
    </citation>
    <scope>NUCLEOTIDE SEQUENCE</scope>
</reference>
<feature type="compositionally biased region" description="Basic and acidic residues" evidence="3">
    <location>
        <begin position="1494"/>
        <end position="1513"/>
    </location>
</feature>
<evidence type="ECO:0000313" key="5">
    <source>
        <dbReference type="EMBL" id="CAH7690421.1"/>
    </source>
</evidence>
<evidence type="ECO:0000259" key="4">
    <source>
        <dbReference type="PROSITE" id="PS50002"/>
    </source>
</evidence>
<feature type="compositionally biased region" description="Low complexity" evidence="3">
    <location>
        <begin position="501"/>
        <end position="519"/>
    </location>
</feature>
<feature type="compositionally biased region" description="Low complexity" evidence="3">
    <location>
        <begin position="121"/>
        <end position="137"/>
    </location>
</feature>
<feature type="compositionally biased region" description="Low complexity" evidence="3">
    <location>
        <begin position="446"/>
        <end position="468"/>
    </location>
</feature>
<dbReference type="PANTHER" id="PTHR47775">
    <property type="entry name" value="BUD SITE SELECTION PROTEIN 14"/>
    <property type="match status" value="1"/>
</dbReference>
<feature type="region of interest" description="Disordered" evidence="3">
    <location>
        <begin position="241"/>
        <end position="759"/>
    </location>
</feature>
<dbReference type="GO" id="GO:0030950">
    <property type="term" value="P:establishment or maintenance of actin cytoskeleton polarity"/>
    <property type="evidence" value="ECO:0007669"/>
    <property type="project" value="TreeGrafter"/>
</dbReference>
<organism evidence="5 6">
    <name type="scientific">Phakopsora pachyrhizi</name>
    <name type="common">Asian soybean rust disease fungus</name>
    <dbReference type="NCBI Taxonomy" id="170000"/>
    <lineage>
        <taxon>Eukaryota</taxon>
        <taxon>Fungi</taxon>
        <taxon>Dikarya</taxon>
        <taxon>Basidiomycota</taxon>
        <taxon>Pucciniomycotina</taxon>
        <taxon>Pucciniomycetes</taxon>
        <taxon>Pucciniales</taxon>
        <taxon>Phakopsoraceae</taxon>
        <taxon>Phakopsora</taxon>
    </lineage>
</organism>
<feature type="compositionally biased region" description="Acidic residues" evidence="3">
    <location>
        <begin position="328"/>
        <end position="351"/>
    </location>
</feature>
<dbReference type="GO" id="GO:0008104">
    <property type="term" value="P:intracellular protein localization"/>
    <property type="evidence" value="ECO:0007669"/>
    <property type="project" value="TreeGrafter"/>
</dbReference>